<evidence type="ECO:0000256" key="1">
    <source>
        <dbReference type="ARBA" id="ARBA00001954"/>
    </source>
</evidence>
<evidence type="ECO:0000256" key="6">
    <source>
        <dbReference type="ARBA" id="ARBA00023004"/>
    </source>
</evidence>
<dbReference type="PANTHER" id="PTHR10696">
    <property type="entry name" value="GAMMA-BUTYROBETAINE HYDROXYLASE-RELATED"/>
    <property type="match status" value="1"/>
</dbReference>
<evidence type="ECO:0000256" key="3">
    <source>
        <dbReference type="ARBA" id="ARBA00022723"/>
    </source>
</evidence>
<comment type="cofactor">
    <cofactor evidence="1">
        <name>Fe(2+)</name>
        <dbReference type="ChEBI" id="CHEBI:29033"/>
    </cofactor>
</comment>
<evidence type="ECO:0000256" key="2">
    <source>
        <dbReference type="ARBA" id="ARBA00008654"/>
    </source>
</evidence>
<comment type="similarity">
    <text evidence="2">Belongs to the gamma-BBH/TMLD family.</text>
</comment>
<dbReference type="EMBL" id="CAWUHD010000057">
    <property type="protein sequence ID" value="CAK7224954.1"/>
    <property type="molecule type" value="Genomic_DNA"/>
</dbReference>
<keyword evidence="4" id="KW-0223">Dioxygenase</keyword>
<protein>
    <recommendedName>
        <fullName evidence="8">TauD/TfdA-like domain-containing protein</fullName>
    </recommendedName>
</protein>
<dbReference type="Pfam" id="PF02668">
    <property type="entry name" value="TauD"/>
    <property type="match status" value="1"/>
</dbReference>
<proteinExistence type="inferred from homology"/>
<evidence type="ECO:0000256" key="7">
    <source>
        <dbReference type="SAM" id="MobiDB-lite"/>
    </source>
</evidence>
<feature type="region of interest" description="Disordered" evidence="7">
    <location>
        <begin position="48"/>
        <end position="68"/>
    </location>
</feature>
<evidence type="ECO:0000313" key="9">
    <source>
        <dbReference type="EMBL" id="CAK7224954.1"/>
    </source>
</evidence>
<evidence type="ECO:0000313" key="10">
    <source>
        <dbReference type="Proteomes" id="UP001642482"/>
    </source>
</evidence>
<dbReference type="InterPro" id="IPR042098">
    <property type="entry name" value="TauD-like_sf"/>
</dbReference>
<evidence type="ECO:0000256" key="4">
    <source>
        <dbReference type="ARBA" id="ARBA00022964"/>
    </source>
</evidence>
<keyword evidence="10" id="KW-1185">Reference proteome</keyword>
<dbReference type="InterPro" id="IPR050411">
    <property type="entry name" value="AlphaKG_dependent_hydroxylases"/>
</dbReference>
<reference evidence="9 10" key="1">
    <citation type="submission" date="2024-01" db="EMBL/GenBank/DDBJ databases">
        <authorList>
            <person name="Allen C."/>
            <person name="Tagirdzhanova G."/>
        </authorList>
    </citation>
    <scope>NUCLEOTIDE SEQUENCE [LARGE SCALE GENOMIC DNA]</scope>
</reference>
<dbReference type="Gene3D" id="3.60.130.10">
    <property type="entry name" value="Clavaminate synthase-like"/>
    <property type="match status" value="1"/>
</dbReference>
<accession>A0ABP0C0W1</accession>
<dbReference type="SUPFAM" id="SSF51197">
    <property type="entry name" value="Clavaminate synthase-like"/>
    <property type="match status" value="1"/>
</dbReference>
<keyword evidence="3" id="KW-0479">Metal-binding</keyword>
<keyword evidence="6" id="KW-0408">Iron</keyword>
<dbReference type="PANTHER" id="PTHR10696:SF25">
    <property type="entry name" value="OXIDOREDUCTASE AIM17-RELATED"/>
    <property type="match status" value="1"/>
</dbReference>
<dbReference type="InterPro" id="IPR038492">
    <property type="entry name" value="GBBH-like_N_sf"/>
</dbReference>
<gene>
    <name evidence="9" type="ORF">SEUCBS140593_005739</name>
</gene>
<evidence type="ECO:0000259" key="8">
    <source>
        <dbReference type="Pfam" id="PF02668"/>
    </source>
</evidence>
<name>A0ABP0C0W1_9PEZI</name>
<sequence>MLPWRRFATASPSALVSRLARPTPVSGKAAAVSVRGLAVTGNKRSLAGPSEAEVTKTAKRSMGPLKPKANTTRALRTAIFGSTDDKGVPSAYHGILERATRAEDVPTTSSAREFIVLKYKNIDEELPVSSLWLRDNCRCPQCVTPSSGQKTFHTHDLPLIPTVKDIEVVVKPEAEGRTTLRVVWARPGYAEESAIVKKEHEEHVSEYDTQELLHTFAEYQTPSPLVQLPRRLWDEQTIKSALKPVAYADWMAPDNGNNTEFYRGLLDLYQLGILIVDGVPDSENAVREIANQIGNIQTTFYGELFDVVSKPNAENVAYTNVFLCLHQDLLYMNDPPYIQLLHCLRNDCDGGESLFSDSVRAAVEMQLNDAHYLQSLASDEVRYHYERNGHYYFNQRPVLEFAGGLPGNPSINPSAMQRSRAREASDLRTHIIRNTGWSPPFQASHRFPLVFGNGPDGQPKLDTSLRRWAKAAKRFGFLLEHKDNMLEVKLQPGQCVLFNNRRVLHGRRQFNTSDGTRWLKGTYIDEQTFHSRVTDMLRRGLHLPGGDGQAALHASSPFRPAHTPIFDVAKKEQEQVLAMLRAKKPAKKIPEAEALAE</sequence>
<dbReference type="Proteomes" id="UP001642482">
    <property type="component" value="Unassembled WGS sequence"/>
</dbReference>
<dbReference type="InterPro" id="IPR003819">
    <property type="entry name" value="TauD/TfdA-like"/>
</dbReference>
<organism evidence="9 10">
    <name type="scientific">Sporothrix eucalyptigena</name>
    <dbReference type="NCBI Taxonomy" id="1812306"/>
    <lineage>
        <taxon>Eukaryota</taxon>
        <taxon>Fungi</taxon>
        <taxon>Dikarya</taxon>
        <taxon>Ascomycota</taxon>
        <taxon>Pezizomycotina</taxon>
        <taxon>Sordariomycetes</taxon>
        <taxon>Sordariomycetidae</taxon>
        <taxon>Ophiostomatales</taxon>
        <taxon>Ophiostomataceae</taxon>
        <taxon>Sporothrix</taxon>
    </lineage>
</organism>
<keyword evidence="5" id="KW-0560">Oxidoreductase</keyword>
<evidence type="ECO:0000256" key="5">
    <source>
        <dbReference type="ARBA" id="ARBA00023002"/>
    </source>
</evidence>
<dbReference type="Gene3D" id="3.30.2020.30">
    <property type="match status" value="1"/>
</dbReference>
<dbReference type="CDD" id="cd00250">
    <property type="entry name" value="CAS_like"/>
    <property type="match status" value="1"/>
</dbReference>
<comment type="caution">
    <text evidence="9">The sequence shown here is derived from an EMBL/GenBank/DDBJ whole genome shotgun (WGS) entry which is preliminary data.</text>
</comment>
<feature type="domain" description="TauD/TfdA-like" evidence="8">
    <location>
        <begin position="264"/>
        <end position="523"/>
    </location>
</feature>